<keyword evidence="3" id="KW-1185">Reference proteome</keyword>
<evidence type="ECO:0000313" key="3">
    <source>
        <dbReference type="Proteomes" id="UP000001520"/>
    </source>
</evidence>
<dbReference type="Proteomes" id="UP000001520">
    <property type="component" value="Chromosome"/>
</dbReference>
<evidence type="ECO:0000313" key="2">
    <source>
        <dbReference type="EMBL" id="BAI80371.1"/>
    </source>
</evidence>
<dbReference type="Gene3D" id="3.40.50.300">
    <property type="entry name" value="P-loop containing nucleotide triphosphate hydrolases"/>
    <property type="match status" value="1"/>
</dbReference>
<sequence>MKKLPIGIQSFKEIRTENYYYVDKTHFVERLVGVGKYFFLSRPRRFGKSLFLDTLKEAFSGNRELFKGLYLYDNWDWDRKYPVIKISFGSGVINNADKLIKIINSYLDKISRDYDISLTEDIISLKFKELIENLAAKYDEKVVVLVDEYDKPILDRIDDIEVAKENREILKDFESVLKDADPYLKIVFLTGVSRFSKVSIFSGLNQLNDITLDERFATICGYTQSDLESVFADRIKDFDRKEVKEWYNGYSWLGEKVYNPFDILLLFDKKSFRPYWFETGTPTFLIKLLLDNKFYLPKLESLRASDEILSNLDVGFIRPENILFQTGYLTIKGTVSSGFKTKYVLSYPNLEVKMSLNNFFLIDVLSTLDIKEDTETVLEEALRVGDIEKLKKSLVSFFSSISHDWYRKNDLEEYEGFYASVVYALFNGAGLYTIAEDVTNRGKIDVTIIHNGKVYIIEFKVVDEDAENKALKQIKEKRYFEKYENRYSDIYLIGIEFSKKNRNIVSFEWENVET</sequence>
<dbReference type="eggNOG" id="COG1672">
    <property type="taxonomic scope" value="Bacteria"/>
</dbReference>
<dbReference type="AlphaFoldDB" id="D3PCP8"/>
<dbReference type="OrthoDB" id="9766673at2"/>
<evidence type="ECO:0000259" key="1">
    <source>
        <dbReference type="Pfam" id="PF09820"/>
    </source>
</evidence>
<dbReference type="InterPro" id="IPR018631">
    <property type="entry name" value="AAA-ATPase-like_dom"/>
</dbReference>
<dbReference type="EMBL" id="AP011529">
    <property type="protein sequence ID" value="BAI80371.1"/>
    <property type="molecule type" value="Genomic_DNA"/>
</dbReference>
<dbReference type="STRING" id="639282.DEFDS_0897"/>
<proteinExistence type="predicted"/>
<dbReference type="InterPro" id="IPR027417">
    <property type="entry name" value="P-loop_NTPase"/>
</dbReference>
<gene>
    <name evidence="2" type="ordered locus">DEFDS_0897</name>
</gene>
<name>D3PCP8_DEFDS</name>
<accession>D3PCP8</accession>
<organism evidence="2 3">
    <name type="scientific">Deferribacter desulfuricans (strain DSM 14783 / JCM 11476 / NBRC 101012 / SSM1)</name>
    <dbReference type="NCBI Taxonomy" id="639282"/>
    <lineage>
        <taxon>Bacteria</taxon>
        <taxon>Pseudomonadati</taxon>
        <taxon>Deferribacterota</taxon>
        <taxon>Deferribacteres</taxon>
        <taxon>Deferribacterales</taxon>
        <taxon>Deferribacteraceae</taxon>
        <taxon>Deferribacter</taxon>
    </lineage>
</organism>
<feature type="domain" description="AAA-ATPase-like" evidence="1">
    <location>
        <begin position="5"/>
        <end position="201"/>
    </location>
</feature>
<dbReference type="InterPro" id="IPR012547">
    <property type="entry name" value="PDDEXK_9"/>
</dbReference>
<dbReference type="Pfam" id="PF09820">
    <property type="entry name" value="AAA-ATPase_like"/>
    <property type="match status" value="1"/>
</dbReference>
<dbReference type="SUPFAM" id="SSF52540">
    <property type="entry name" value="P-loop containing nucleoside triphosphate hydrolases"/>
    <property type="match status" value="1"/>
</dbReference>
<dbReference type="HOGENOM" id="CLU_021114_0_0_0"/>
<dbReference type="PANTHER" id="PTHR34825:SF1">
    <property type="entry name" value="AAA-ATPASE-LIKE DOMAIN-CONTAINING PROTEIN"/>
    <property type="match status" value="1"/>
</dbReference>
<dbReference type="RefSeq" id="WP_013007618.1">
    <property type="nucleotide sequence ID" value="NC_013939.1"/>
</dbReference>
<reference evidence="2 3" key="1">
    <citation type="journal article" date="2010" name="DNA Res.">
        <title>Bacterial lifestyle in a deep-sea hydrothermal vent chimney revealed by the genome sequence of the thermophilic bacterium Deferribacter desulfuricans SSM1.</title>
        <authorList>
            <person name="Takaki Y."/>
            <person name="Shimamura S."/>
            <person name="Nakagawa S."/>
            <person name="Fukuhara Y."/>
            <person name="Horikawa H."/>
            <person name="Ankai A."/>
            <person name="Harada T."/>
            <person name="Hosoyama A."/>
            <person name="Oguchi A."/>
            <person name="Fukui S."/>
            <person name="Fujita N."/>
            <person name="Takami H."/>
            <person name="Takai K."/>
        </authorList>
    </citation>
    <scope>NUCLEOTIDE SEQUENCE [LARGE SCALE GENOMIC DNA]</scope>
    <source>
        <strain evidence="3">DSM 14783 / JCM 11476 / NBRC 101012 / SSM1</strain>
    </source>
</reference>
<protein>
    <recommendedName>
        <fullName evidence="1">AAA-ATPase-like domain-containing protein</fullName>
    </recommendedName>
</protein>
<dbReference type="KEGG" id="ddf:DEFDS_0897"/>
<dbReference type="Pfam" id="PF08011">
    <property type="entry name" value="PDDEXK_9"/>
    <property type="match status" value="1"/>
</dbReference>
<dbReference type="PANTHER" id="PTHR34825">
    <property type="entry name" value="CONSERVED PROTEIN, WITH A WEAK D-GALACTARATE DEHYDRATASE/ALTRONATE HYDROLASE DOMAIN"/>
    <property type="match status" value="1"/>
</dbReference>